<keyword evidence="2" id="KW-1185">Reference proteome</keyword>
<gene>
    <name evidence="1" type="ORF">H6F44_14280</name>
</gene>
<dbReference type="AlphaFoldDB" id="A0A926Z6L4"/>
<dbReference type="Proteomes" id="UP000631421">
    <property type="component" value="Unassembled WGS sequence"/>
</dbReference>
<reference evidence="1" key="1">
    <citation type="journal article" date="2015" name="ISME J.">
        <title>Draft Genome Sequence of Streptomyces incarnatus NRRL8089, which Produces the Nucleoside Antibiotic Sinefungin.</title>
        <authorList>
            <person name="Oshima K."/>
            <person name="Hattori M."/>
            <person name="Shimizu H."/>
            <person name="Fukuda K."/>
            <person name="Nemoto M."/>
            <person name="Inagaki K."/>
            <person name="Tamura T."/>
        </authorList>
    </citation>
    <scope>NUCLEOTIDE SEQUENCE</scope>
    <source>
        <strain evidence="1">FACHB-1277</strain>
    </source>
</reference>
<dbReference type="RefSeq" id="WP_190351699.1">
    <property type="nucleotide sequence ID" value="NZ_JACJPY010000048.1"/>
</dbReference>
<reference evidence="1" key="2">
    <citation type="submission" date="2020-08" db="EMBL/GenBank/DDBJ databases">
        <authorList>
            <person name="Chen M."/>
            <person name="Teng W."/>
            <person name="Zhao L."/>
            <person name="Hu C."/>
            <person name="Zhou Y."/>
            <person name="Han B."/>
            <person name="Song L."/>
            <person name="Shu W."/>
        </authorList>
    </citation>
    <scope>NUCLEOTIDE SEQUENCE</scope>
    <source>
        <strain evidence="1">FACHB-1277</strain>
    </source>
</reference>
<dbReference type="EMBL" id="JACJPY010000048">
    <property type="protein sequence ID" value="MBD2151281.1"/>
    <property type="molecule type" value="Genomic_DNA"/>
</dbReference>
<comment type="caution">
    <text evidence="1">The sequence shown here is derived from an EMBL/GenBank/DDBJ whole genome shotgun (WGS) entry which is preliminary data.</text>
</comment>
<proteinExistence type="predicted"/>
<name>A0A926Z6L4_9CYAN</name>
<organism evidence="1 2">
    <name type="scientific">Pseudanabaena cinerea FACHB-1277</name>
    <dbReference type="NCBI Taxonomy" id="2949581"/>
    <lineage>
        <taxon>Bacteria</taxon>
        <taxon>Bacillati</taxon>
        <taxon>Cyanobacteriota</taxon>
        <taxon>Cyanophyceae</taxon>
        <taxon>Pseudanabaenales</taxon>
        <taxon>Pseudanabaenaceae</taxon>
        <taxon>Pseudanabaena</taxon>
        <taxon>Pseudanabaena cinerea</taxon>
    </lineage>
</organism>
<sequence length="139" mass="15902">MIFSTQFTKPDVKQPAQTMLTGIIAIAAAGTSAIFADTAQANVSIIIRLGDRPVNTRYHSAPIYKNPYQKRTIYNPHYRSNRGDYSRQVIIRENRVNYDSHKSWNTYNQFPYPVNVPAVNGALNPYYRTPQTSSYIIIR</sequence>
<evidence type="ECO:0000313" key="2">
    <source>
        <dbReference type="Proteomes" id="UP000631421"/>
    </source>
</evidence>
<evidence type="ECO:0000313" key="1">
    <source>
        <dbReference type="EMBL" id="MBD2151281.1"/>
    </source>
</evidence>
<accession>A0A926Z6L4</accession>
<protein>
    <submittedName>
        <fullName evidence="1">Uncharacterized protein</fullName>
    </submittedName>
</protein>